<dbReference type="EMBL" id="CAJEWN010000474">
    <property type="protein sequence ID" value="CAD2183592.1"/>
    <property type="molecule type" value="Genomic_DNA"/>
</dbReference>
<dbReference type="Proteomes" id="UP000580250">
    <property type="component" value="Unassembled WGS sequence"/>
</dbReference>
<organism evidence="1 2">
    <name type="scientific">Meloidogyne enterolobii</name>
    <name type="common">Root-knot nematode worm</name>
    <name type="synonym">Meloidogyne mayaguensis</name>
    <dbReference type="NCBI Taxonomy" id="390850"/>
    <lineage>
        <taxon>Eukaryota</taxon>
        <taxon>Metazoa</taxon>
        <taxon>Ecdysozoa</taxon>
        <taxon>Nematoda</taxon>
        <taxon>Chromadorea</taxon>
        <taxon>Rhabditida</taxon>
        <taxon>Tylenchina</taxon>
        <taxon>Tylenchomorpha</taxon>
        <taxon>Tylenchoidea</taxon>
        <taxon>Meloidogynidae</taxon>
        <taxon>Meloidogyninae</taxon>
        <taxon>Meloidogyne</taxon>
    </lineage>
</organism>
<accession>A0A6V7W957</accession>
<proteinExistence type="predicted"/>
<name>A0A6V7W957_MELEN</name>
<dbReference type="AlphaFoldDB" id="A0A6V7W957"/>
<protein>
    <submittedName>
        <fullName evidence="1">Uncharacterized protein</fullName>
    </submittedName>
</protein>
<sequence>MLKDQNSLKFTNISLFFRVLLKKKAGQENLCGFLENFDKINEKIEKISQIEIHHVGLKTEDCPAEIGKIKIEDEQFDFEEEEEPVK</sequence>
<reference evidence="1 2" key="1">
    <citation type="submission" date="2020-08" db="EMBL/GenBank/DDBJ databases">
        <authorList>
            <person name="Koutsovoulos G."/>
            <person name="Danchin GJ E."/>
        </authorList>
    </citation>
    <scope>NUCLEOTIDE SEQUENCE [LARGE SCALE GENOMIC DNA]</scope>
</reference>
<gene>
    <name evidence="1" type="ORF">MENT_LOCUS35899</name>
</gene>
<evidence type="ECO:0000313" key="2">
    <source>
        <dbReference type="Proteomes" id="UP000580250"/>
    </source>
</evidence>
<comment type="caution">
    <text evidence="1">The sequence shown here is derived from an EMBL/GenBank/DDBJ whole genome shotgun (WGS) entry which is preliminary data.</text>
</comment>
<evidence type="ECO:0000313" key="1">
    <source>
        <dbReference type="EMBL" id="CAD2183592.1"/>
    </source>
</evidence>